<dbReference type="PROSITE" id="PS51000">
    <property type="entry name" value="HTH_DEOR_2"/>
    <property type="match status" value="1"/>
</dbReference>
<evidence type="ECO:0000256" key="3">
    <source>
        <dbReference type="ARBA" id="ARBA00023163"/>
    </source>
</evidence>
<name>A0ABW6EZN4_9ACTN</name>
<evidence type="ECO:0000256" key="1">
    <source>
        <dbReference type="ARBA" id="ARBA00023015"/>
    </source>
</evidence>
<dbReference type="SUPFAM" id="SSF53822">
    <property type="entry name" value="Periplasmic binding protein-like I"/>
    <property type="match status" value="1"/>
</dbReference>
<dbReference type="InterPro" id="IPR001034">
    <property type="entry name" value="DeoR_HTH"/>
</dbReference>
<dbReference type="PANTHER" id="PTHR30146">
    <property type="entry name" value="LACI-RELATED TRANSCRIPTIONAL REPRESSOR"/>
    <property type="match status" value="1"/>
</dbReference>
<accession>A0ABW6EZN4</accession>
<dbReference type="RefSeq" id="WP_382769570.1">
    <property type="nucleotide sequence ID" value="NZ_JBHXKZ010000001.1"/>
</dbReference>
<dbReference type="PROSITE" id="PS00894">
    <property type="entry name" value="HTH_DEOR_1"/>
    <property type="match status" value="1"/>
</dbReference>
<dbReference type="SMART" id="SM00420">
    <property type="entry name" value="HTH_DEOR"/>
    <property type="match status" value="1"/>
</dbReference>
<dbReference type="InterPro" id="IPR036390">
    <property type="entry name" value="WH_DNA-bd_sf"/>
</dbReference>
<dbReference type="SUPFAM" id="SSF46785">
    <property type="entry name" value="Winged helix' DNA-binding domain"/>
    <property type="match status" value="1"/>
</dbReference>
<dbReference type="PANTHER" id="PTHR30146:SF155">
    <property type="entry name" value="ALANINE RACEMASE"/>
    <property type="match status" value="1"/>
</dbReference>
<evidence type="ECO:0000313" key="5">
    <source>
        <dbReference type="EMBL" id="MFD4820981.1"/>
    </source>
</evidence>
<feature type="domain" description="HTH deoR-type" evidence="4">
    <location>
        <begin position="4"/>
        <end position="59"/>
    </location>
</feature>
<evidence type="ECO:0000259" key="4">
    <source>
        <dbReference type="PROSITE" id="PS51000"/>
    </source>
</evidence>
<keyword evidence="1" id="KW-0805">Transcription regulation</keyword>
<gene>
    <name evidence="5" type="ORF">ACFWOQ_00195</name>
</gene>
<dbReference type="Pfam" id="PF08220">
    <property type="entry name" value="HTH_DeoR"/>
    <property type="match status" value="1"/>
</dbReference>
<dbReference type="InterPro" id="IPR028082">
    <property type="entry name" value="Peripla_BP_I"/>
</dbReference>
<dbReference type="InterPro" id="IPR018356">
    <property type="entry name" value="Tscrpt_reg_HTH_DeoR_CS"/>
</dbReference>
<proteinExistence type="predicted"/>
<evidence type="ECO:0000313" key="6">
    <source>
        <dbReference type="Proteomes" id="UP001598352"/>
    </source>
</evidence>
<organism evidence="5 6">
    <name type="scientific">Streptomyces rubiginosohelvolus</name>
    <dbReference type="NCBI Taxonomy" id="67362"/>
    <lineage>
        <taxon>Bacteria</taxon>
        <taxon>Bacillati</taxon>
        <taxon>Actinomycetota</taxon>
        <taxon>Actinomycetes</taxon>
        <taxon>Kitasatosporales</taxon>
        <taxon>Streptomycetaceae</taxon>
        <taxon>Streptomyces</taxon>
    </lineage>
</organism>
<protein>
    <submittedName>
        <fullName evidence="5">Substrate-binding domain-containing protein</fullName>
    </submittedName>
</protein>
<reference evidence="5 6" key="1">
    <citation type="submission" date="2024-09" db="EMBL/GenBank/DDBJ databases">
        <title>The Natural Products Discovery Center: Release of the First 8490 Sequenced Strains for Exploring Actinobacteria Biosynthetic Diversity.</title>
        <authorList>
            <person name="Kalkreuter E."/>
            <person name="Kautsar S.A."/>
            <person name="Yang D."/>
            <person name="Bader C.D."/>
            <person name="Teijaro C.N."/>
            <person name="Fluegel L."/>
            <person name="Davis C.M."/>
            <person name="Simpson J.R."/>
            <person name="Lauterbach L."/>
            <person name="Steele A.D."/>
            <person name="Gui C."/>
            <person name="Meng S."/>
            <person name="Li G."/>
            <person name="Viehrig K."/>
            <person name="Ye F."/>
            <person name="Su P."/>
            <person name="Kiefer A.F."/>
            <person name="Nichols A."/>
            <person name="Cepeda A.J."/>
            <person name="Yan W."/>
            <person name="Fan B."/>
            <person name="Jiang Y."/>
            <person name="Adhikari A."/>
            <person name="Zheng C.-J."/>
            <person name="Schuster L."/>
            <person name="Cowan T.M."/>
            <person name="Smanski M.J."/>
            <person name="Chevrette M.G."/>
            <person name="De Carvalho L.P.S."/>
            <person name="Shen B."/>
        </authorList>
    </citation>
    <scope>NUCLEOTIDE SEQUENCE [LARGE SCALE GENOMIC DNA]</scope>
    <source>
        <strain evidence="5 6">NPDC058428</strain>
    </source>
</reference>
<sequence>MALASERQEFILATVRERGTVRLADLVDRLGVTAVTVRRDVTILADRGLVSRVHGGVTLLYRGPTADERATRGVFTHGRLPDQAFVGMVVPTVEYYWPAVIQGAQSAVAAAGGRLVLRASAYDAAEDRRQITGLLDRGVRTLLVAPTNTGEAGQDLLRWLGSLNVPVILVERLPPPALPTLPLDAVTTAHSLGAGLAVRHLVTLGHHRIAFITARFSPTTKALREGWRETTASLGLPSHDGLAHDVPPYGSPGWADAYDAALRSCREAGATALFVHSDSEAVGLVERAHEHGLAVPEDLAVITYDDEVAAAADPPLTAVRPQKHRLGVLAAEMALARAVDPVERPVHRVELWPNLIIRASCGGTAPVATGR</sequence>
<keyword evidence="2" id="KW-0238">DNA-binding</keyword>
<dbReference type="PRINTS" id="PR00037">
    <property type="entry name" value="HTHLACR"/>
</dbReference>
<dbReference type="InterPro" id="IPR036388">
    <property type="entry name" value="WH-like_DNA-bd_sf"/>
</dbReference>
<dbReference type="Proteomes" id="UP001598352">
    <property type="component" value="Unassembled WGS sequence"/>
</dbReference>
<evidence type="ECO:0000256" key="2">
    <source>
        <dbReference type="ARBA" id="ARBA00023125"/>
    </source>
</evidence>
<dbReference type="Gene3D" id="3.40.50.2300">
    <property type="match status" value="2"/>
</dbReference>
<dbReference type="EMBL" id="JBHXKZ010000001">
    <property type="protein sequence ID" value="MFD4820981.1"/>
    <property type="molecule type" value="Genomic_DNA"/>
</dbReference>
<keyword evidence="6" id="KW-1185">Reference proteome</keyword>
<dbReference type="Gene3D" id="1.10.10.10">
    <property type="entry name" value="Winged helix-like DNA-binding domain superfamily/Winged helix DNA-binding domain"/>
    <property type="match status" value="1"/>
</dbReference>
<dbReference type="Pfam" id="PF13377">
    <property type="entry name" value="Peripla_BP_3"/>
    <property type="match status" value="1"/>
</dbReference>
<dbReference type="InterPro" id="IPR046335">
    <property type="entry name" value="LacI/GalR-like_sensor"/>
</dbReference>
<comment type="caution">
    <text evidence="5">The sequence shown here is derived from an EMBL/GenBank/DDBJ whole genome shotgun (WGS) entry which is preliminary data.</text>
</comment>
<keyword evidence="3" id="KW-0804">Transcription</keyword>